<proteinExistence type="predicted"/>
<accession>A0A4V2V0M3</accession>
<keyword evidence="3" id="KW-1185">Reference proteome</keyword>
<keyword evidence="1" id="KW-1133">Transmembrane helix</keyword>
<comment type="caution">
    <text evidence="2">The sequence shown here is derived from an EMBL/GenBank/DDBJ whole genome shotgun (WGS) entry which is preliminary data.</text>
</comment>
<keyword evidence="1" id="KW-0812">Transmembrane</keyword>
<dbReference type="Proteomes" id="UP000294902">
    <property type="component" value="Unassembled WGS sequence"/>
</dbReference>
<evidence type="ECO:0000313" key="3">
    <source>
        <dbReference type="Proteomes" id="UP000294902"/>
    </source>
</evidence>
<evidence type="ECO:0000313" key="2">
    <source>
        <dbReference type="EMBL" id="TCT16869.1"/>
    </source>
</evidence>
<gene>
    <name evidence="2" type="ORF">EDC18_101165</name>
</gene>
<dbReference type="RefSeq" id="WP_132249286.1">
    <property type="nucleotide sequence ID" value="NZ_SMAL01000001.1"/>
</dbReference>
<protein>
    <submittedName>
        <fullName evidence="2">Stage II sporulation protein P</fullName>
    </submittedName>
</protein>
<dbReference type="Pfam" id="PF07454">
    <property type="entry name" value="SpoIIP"/>
    <property type="match status" value="1"/>
</dbReference>
<sequence>MERRKTIQSSKVTNIIVVLIMLVLTFNIIYKSYDIYFPDSLKGITTEIFKGTTDYFSEQILMKSVPLLSYTFNNQASLEKKEQLRGYETSYFKTFFSAYIPLIDYVLKEDSPTYHTVAELYPNIELWLQEDEGEKDMDFAELEEDVSYSDQPIDQQLPQSYIYTLDQLQDFNFLINNFYTVDNTIRMAENDFNVKKWLGKDMTVDLKSDEPKVLIYHAHSQEAFVDSRKGVVDDTVVGLGALLKEILEEEYGVNVIHHTGVYDVIDGRLDRSRAYALATEPVSKILAENPSIEVVIDLHRDGVPEHVRLVTEIDGKPTAKIMFFNGISRTLVNGKMVDNAYFPNPYVNDNMALSLQMQLKAAELFPGFTRKIYIKGYRYNMHLSPKALLIEVGAQNNTVKEARNAMPPLAQVIYEVFLGK</sequence>
<dbReference type="NCBIfam" id="TIGR02867">
    <property type="entry name" value="spore_II_P"/>
    <property type="match status" value="1"/>
</dbReference>
<dbReference type="EMBL" id="SMAL01000001">
    <property type="protein sequence ID" value="TCT16869.1"/>
    <property type="molecule type" value="Genomic_DNA"/>
</dbReference>
<keyword evidence="1" id="KW-0472">Membrane</keyword>
<dbReference type="OrthoDB" id="1633470at2"/>
<feature type="transmembrane region" description="Helical" evidence="1">
    <location>
        <begin position="12"/>
        <end position="30"/>
    </location>
</feature>
<organism evidence="2 3">
    <name type="scientific">Natranaerovirga pectinivora</name>
    <dbReference type="NCBI Taxonomy" id="682400"/>
    <lineage>
        <taxon>Bacteria</taxon>
        <taxon>Bacillati</taxon>
        <taxon>Bacillota</taxon>
        <taxon>Clostridia</taxon>
        <taxon>Lachnospirales</taxon>
        <taxon>Natranaerovirgaceae</taxon>
        <taxon>Natranaerovirga</taxon>
    </lineage>
</organism>
<dbReference type="InterPro" id="IPR010897">
    <property type="entry name" value="Spore_II_P"/>
</dbReference>
<evidence type="ECO:0000256" key="1">
    <source>
        <dbReference type="SAM" id="Phobius"/>
    </source>
</evidence>
<reference evidence="2 3" key="1">
    <citation type="submission" date="2019-03" db="EMBL/GenBank/DDBJ databases">
        <title>Genomic Encyclopedia of Type Strains, Phase IV (KMG-IV): sequencing the most valuable type-strain genomes for metagenomic binning, comparative biology and taxonomic classification.</title>
        <authorList>
            <person name="Goeker M."/>
        </authorList>
    </citation>
    <scope>NUCLEOTIDE SEQUENCE [LARGE SCALE GENOMIC DNA]</scope>
    <source>
        <strain evidence="2 3">DSM 24629</strain>
    </source>
</reference>
<name>A0A4V2V0M3_9FIRM</name>
<dbReference type="AlphaFoldDB" id="A0A4V2V0M3"/>